<gene>
    <name evidence="2" type="ORF">CQR47_0711</name>
</gene>
<feature type="compositionally biased region" description="Polar residues" evidence="1">
    <location>
        <begin position="7"/>
        <end position="27"/>
    </location>
</feature>
<comment type="caution">
    <text evidence="2">The sequence shown here is derived from an EMBL/GenBank/DDBJ whole genome shotgun (WGS) entry which is preliminary data.</text>
</comment>
<dbReference type="AlphaFoldDB" id="A0A2N3QMJ0"/>
<dbReference type="EMBL" id="PCGY01000011">
    <property type="protein sequence ID" value="PKU92862.1"/>
    <property type="molecule type" value="Genomic_DNA"/>
</dbReference>
<evidence type="ECO:0000313" key="2">
    <source>
        <dbReference type="EMBL" id="PKU92862.1"/>
    </source>
</evidence>
<proteinExistence type="predicted"/>
<organism evidence="2 3">
    <name type="scientific">Bifidobacterium thermophilum</name>
    <dbReference type="NCBI Taxonomy" id="33905"/>
    <lineage>
        <taxon>Bacteria</taxon>
        <taxon>Bacillati</taxon>
        <taxon>Actinomycetota</taxon>
        <taxon>Actinomycetes</taxon>
        <taxon>Bifidobacteriales</taxon>
        <taxon>Bifidobacteriaceae</taxon>
        <taxon>Bifidobacterium</taxon>
    </lineage>
</organism>
<evidence type="ECO:0000313" key="3">
    <source>
        <dbReference type="Proteomes" id="UP000233727"/>
    </source>
</evidence>
<sequence>MRETENPSDPTSSPRMTSWVESLNVQVTRRIRHRGETRRQDGPAGQNGPISGSFDDHTPHSMAIATSAPAVQTIVTAAIAQSAGRIDRRTR</sequence>
<protein>
    <submittedName>
        <fullName evidence="2">Uncharacterized protein</fullName>
    </submittedName>
</protein>
<evidence type="ECO:0000256" key="1">
    <source>
        <dbReference type="SAM" id="MobiDB-lite"/>
    </source>
</evidence>
<accession>A0A2N3QMJ0</accession>
<dbReference type="Proteomes" id="UP000233727">
    <property type="component" value="Unassembled WGS sequence"/>
</dbReference>
<feature type="region of interest" description="Disordered" evidence="1">
    <location>
        <begin position="1"/>
        <end position="62"/>
    </location>
</feature>
<reference evidence="2 3" key="1">
    <citation type="submission" date="2017-10" db="EMBL/GenBank/DDBJ databases">
        <title>Bifidobacterium genomics.</title>
        <authorList>
            <person name="Lugli G.A."/>
            <person name="Milani C."/>
            <person name="Mancabelli L."/>
        </authorList>
    </citation>
    <scope>NUCLEOTIDE SEQUENCE [LARGE SCALE GENOMIC DNA]</scope>
    <source>
        <strain evidence="2 3">1542B</strain>
    </source>
</reference>
<name>A0A2N3QMJ0_9BIFI</name>